<dbReference type="InterPro" id="IPR004591">
    <property type="entry name" value="Rfa1"/>
</dbReference>
<evidence type="ECO:0000256" key="9">
    <source>
        <dbReference type="RuleBase" id="RU364130"/>
    </source>
</evidence>
<sequence>MALGVVPGTIQRMLSGASAPFNVQVTDIKKIGTDANIRYRVHLSDGTTSVQCMLLAALNSLVASGQIAENCIIEVKNYKVSELKGRQIVILLACSVLSAPGTKLGNPQPAGAASSSSSGAAAAPRKEAAAAVAARAPVVRATPVVELSPYANRWTIKVRVTKKADVRHFTNARGEGKLFSVELIDESSSEIRATFFGSAVDKFYELIHEQGVYYMSGGVVKPANRKYTSIDNSWEITFGDRTEVSVAADAGAIQRVKFNFTKLHQLPDLPAGRVVDVLGMVKEEGDVVEITTKRGDKLAKRDLTIVDESNTSVQLTLWGDHARSVPGAKDHAIAVKGVKIGDFGGVSLSTTMSATVQLDPSSDIVTRLQGWWASNKDSLAVTSLTTGGGGGAGGGGALTDPTKRKTLAAVEGEGMAHAEDGKGSVFVCKAQLARILVSSQKATPPAYMACTNTVESARGPRSCNKKMTLNGADGFTCESCSISGLPASTGRWRWILPMRVLDHSGAKMVTAFDEEAEALLGESANDSIGRFISLTGANPDGTEGSTEMAPEWYEGFRRRERVTKYFTLRAKLDTYNDEARVRLTVSRVRDVDPLTEAKRLLGVIKAFA</sequence>
<feature type="domain" description="Replication protein A 70 kDa DNA-binding subunit B/D first OB fold" evidence="10">
    <location>
        <begin position="143"/>
        <end position="245"/>
    </location>
</feature>
<evidence type="ECO:0000256" key="7">
    <source>
        <dbReference type="ARBA" id="ARBA00023125"/>
    </source>
</evidence>
<dbReference type="Proteomes" id="UP000322899">
    <property type="component" value="Unassembled WGS sequence"/>
</dbReference>
<feature type="domain" description="Replication factor A C-terminal" evidence="12">
    <location>
        <begin position="439"/>
        <end position="600"/>
    </location>
</feature>
<dbReference type="FunFam" id="2.40.50.140:FF:000064">
    <property type="entry name" value="Replication protein A subunit"/>
    <property type="match status" value="1"/>
</dbReference>
<dbReference type="GO" id="GO:0005634">
    <property type="term" value="C:nucleus"/>
    <property type="evidence" value="ECO:0007669"/>
    <property type="project" value="UniProtKB-SubCell"/>
</dbReference>
<evidence type="ECO:0000313" key="17">
    <source>
        <dbReference type="EMBL" id="KAA0177304.1"/>
    </source>
</evidence>
<dbReference type="GO" id="GO:0008270">
    <property type="term" value="F:zinc ion binding"/>
    <property type="evidence" value="ECO:0007669"/>
    <property type="project" value="UniProtKB-KW"/>
</dbReference>
<dbReference type="OMA" id="RECPNER"/>
<keyword evidence="7 9" id="KW-0238">DNA-binding</keyword>
<dbReference type="AlphaFoldDB" id="A0A5A8D081"/>
<dbReference type="EMBL" id="VLTO01000004">
    <property type="protein sequence ID" value="KAA0177304.1"/>
    <property type="molecule type" value="Genomic_DNA"/>
</dbReference>
<evidence type="ECO:0000256" key="4">
    <source>
        <dbReference type="ARBA" id="ARBA00022723"/>
    </source>
</evidence>
<dbReference type="InterPro" id="IPR012340">
    <property type="entry name" value="NA-bd_OB-fold"/>
</dbReference>
<dbReference type="Proteomes" id="UP000325113">
    <property type="component" value="Unassembled WGS sequence"/>
</dbReference>
<keyword evidence="4 9" id="KW-0479">Metal-binding</keyword>
<evidence type="ECO:0000256" key="1">
    <source>
        <dbReference type="ARBA" id="ARBA00004123"/>
    </source>
</evidence>
<comment type="subcellular location">
    <subcellularLocation>
        <location evidence="1 9">Nucleus</location>
    </subcellularLocation>
</comment>
<evidence type="ECO:0000259" key="12">
    <source>
        <dbReference type="Pfam" id="PF08646"/>
    </source>
</evidence>
<dbReference type="SUPFAM" id="SSF50249">
    <property type="entry name" value="Nucleic acid-binding proteins"/>
    <property type="match status" value="4"/>
</dbReference>
<dbReference type="CDD" id="cd04474">
    <property type="entry name" value="RPA1_DBD_A"/>
    <property type="match status" value="1"/>
</dbReference>
<keyword evidence="3 9" id="KW-0235">DNA replication</keyword>
<dbReference type="NCBIfam" id="TIGR00617">
    <property type="entry name" value="rpa1"/>
    <property type="match status" value="1"/>
</dbReference>
<dbReference type="Pfam" id="PF16900">
    <property type="entry name" value="REPA_OB_2"/>
    <property type="match status" value="1"/>
</dbReference>
<dbReference type="EMBL" id="VLTL01000151">
    <property type="protein sequence ID" value="KAA0158329.1"/>
    <property type="molecule type" value="Genomic_DNA"/>
</dbReference>
<evidence type="ECO:0000313" key="16">
    <source>
        <dbReference type="EMBL" id="KAA0158329.1"/>
    </source>
</evidence>
<dbReference type="OrthoDB" id="1751331at2759"/>
<evidence type="ECO:0000313" key="21">
    <source>
        <dbReference type="Proteomes" id="UP000325113"/>
    </source>
</evidence>
<dbReference type="InterPro" id="IPR003871">
    <property type="entry name" value="RFA1B/D_OB_1st"/>
</dbReference>
<dbReference type="Proteomes" id="UP000323011">
    <property type="component" value="Unassembled WGS sequence"/>
</dbReference>
<evidence type="ECO:0000256" key="5">
    <source>
        <dbReference type="ARBA" id="ARBA00022771"/>
    </source>
</evidence>
<dbReference type="InterPro" id="IPR047192">
    <property type="entry name" value="Euk_RPA1_DBD_C"/>
</dbReference>
<dbReference type="GO" id="GO:0006310">
    <property type="term" value="P:DNA recombination"/>
    <property type="evidence" value="ECO:0007669"/>
    <property type="project" value="InterPro"/>
</dbReference>
<organism evidence="16 20">
    <name type="scientific">Cafeteria roenbergensis</name>
    <name type="common">Marine flagellate</name>
    <dbReference type="NCBI Taxonomy" id="33653"/>
    <lineage>
        <taxon>Eukaryota</taxon>
        <taxon>Sar</taxon>
        <taxon>Stramenopiles</taxon>
        <taxon>Bigyra</taxon>
        <taxon>Opalozoa</taxon>
        <taxon>Bicosoecida</taxon>
        <taxon>Cafeteriaceae</taxon>
        <taxon>Cafeteria</taxon>
    </lineage>
</organism>
<dbReference type="CDD" id="cd04477">
    <property type="entry name" value="RPA1N"/>
    <property type="match status" value="1"/>
</dbReference>
<evidence type="ECO:0000256" key="3">
    <source>
        <dbReference type="ARBA" id="ARBA00022705"/>
    </source>
</evidence>
<protein>
    <recommendedName>
        <fullName evidence="9">Replication protein A subunit</fullName>
    </recommendedName>
</protein>
<evidence type="ECO:0000256" key="8">
    <source>
        <dbReference type="ARBA" id="ARBA00023242"/>
    </source>
</evidence>
<evidence type="ECO:0000256" key="6">
    <source>
        <dbReference type="ARBA" id="ARBA00022833"/>
    </source>
</evidence>
<dbReference type="EMBL" id="VLTN01000003">
    <property type="protein sequence ID" value="KAA0156776.1"/>
    <property type="molecule type" value="Genomic_DNA"/>
</dbReference>
<name>A0A5A8D081_CAFRO</name>
<dbReference type="CDD" id="cd04475">
    <property type="entry name" value="RPA1_DBD_B"/>
    <property type="match status" value="1"/>
</dbReference>
<keyword evidence="6 9" id="KW-0862">Zinc</keyword>
<keyword evidence="5 9" id="KW-0863">Zinc-finger</keyword>
<dbReference type="InterPro" id="IPR013955">
    <property type="entry name" value="Rep_factor-A_C"/>
</dbReference>
<dbReference type="Pfam" id="PF08646">
    <property type="entry name" value="Rep_fac-A_C"/>
    <property type="match status" value="1"/>
</dbReference>
<comment type="similarity">
    <text evidence="2 9">Belongs to the replication factor A protein 1 family.</text>
</comment>
<evidence type="ECO:0000313" key="14">
    <source>
        <dbReference type="EMBL" id="KAA0152855.1"/>
    </source>
</evidence>
<dbReference type="PANTHER" id="PTHR47165:SF4">
    <property type="entry name" value="OS03G0429900 PROTEIN"/>
    <property type="match status" value="1"/>
</dbReference>
<evidence type="ECO:0000313" key="15">
    <source>
        <dbReference type="EMBL" id="KAA0156776.1"/>
    </source>
</evidence>
<dbReference type="FunFam" id="2.40.50.140:FF:000041">
    <property type="entry name" value="Replication protein A subunit"/>
    <property type="match status" value="1"/>
</dbReference>
<dbReference type="EMBL" id="VLTM01000103">
    <property type="protein sequence ID" value="KAA0152855.1"/>
    <property type="molecule type" value="Genomic_DNA"/>
</dbReference>
<evidence type="ECO:0000313" key="18">
    <source>
        <dbReference type="Proteomes" id="UP000322899"/>
    </source>
</evidence>
<evidence type="ECO:0000259" key="10">
    <source>
        <dbReference type="Pfam" id="PF02721"/>
    </source>
</evidence>
<comment type="caution">
    <text evidence="16">The sequence shown here is derived from an EMBL/GenBank/DDBJ whole genome shotgun (WGS) entry which is preliminary data.</text>
</comment>
<dbReference type="Pfam" id="PF02721">
    <property type="entry name" value="DUF223"/>
    <property type="match status" value="1"/>
</dbReference>
<accession>A0A5A8D081</accession>
<dbReference type="GO" id="GO:0006281">
    <property type="term" value="P:DNA repair"/>
    <property type="evidence" value="ECO:0007669"/>
    <property type="project" value="InterPro"/>
</dbReference>
<dbReference type="Pfam" id="PF04057">
    <property type="entry name" value="Rep-A_N"/>
    <property type="match status" value="1"/>
</dbReference>
<dbReference type="GO" id="GO:0003677">
    <property type="term" value="F:DNA binding"/>
    <property type="evidence" value="ECO:0007669"/>
    <property type="project" value="UniProtKB-KW"/>
</dbReference>
<dbReference type="GO" id="GO:0006260">
    <property type="term" value="P:DNA replication"/>
    <property type="evidence" value="ECO:0007669"/>
    <property type="project" value="UniProtKB-KW"/>
</dbReference>
<dbReference type="PANTHER" id="PTHR47165">
    <property type="entry name" value="OS03G0429900 PROTEIN"/>
    <property type="match status" value="1"/>
</dbReference>
<reference evidence="18 19" key="1">
    <citation type="submission" date="2019-07" db="EMBL/GenBank/DDBJ databases">
        <title>Genomes of Cafeteria roenbergensis.</title>
        <authorList>
            <person name="Fischer M.G."/>
            <person name="Hackl T."/>
            <person name="Roman M."/>
        </authorList>
    </citation>
    <scope>NUCLEOTIDE SEQUENCE [LARGE SCALE GENOMIC DNA]</scope>
    <source>
        <strain evidence="15 19">BVI</strain>
        <strain evidence="14 21">Cflag</strain>
        <strain evidence="17 18">E4-10P</strain>
        <strain evidence="16 20">RCC970-E3</strain>
    </source>
</reference>
<keyword evidence="8 9" id="KW-0539">Nucleus</keyword>
<evidence type="ECO:0000259" key="13">
    <source>
        <dbReference type="Pfam" id="PF16900"/>
    </source>
</evidence>
<dbReference type="CDD" id="cd04476">
    <property type="entry name" value="RPA1_DBD_C"/>
    <property type="match status" value="1"/>
</dbReference>
<dbReference type="InterPro" id="IPR031657">
    <property type="entry name" value="REPA_OB_2"/>
</dbReference>
<gene>
    <name evidence="17" type="ORF">FNF27_01082</name>
    <name evidence="16" type="ORF">FNF28_06271</name>
    <name evidence="15" type="ORF">FNF29_00887</name>
    <name evidence="14" type="ORF">FNF31_06552</name>
</gene>
<dbReference type="Proteomes" id="UP000324907">
    <property type="component" value="Unassembled WGS sequence"/>
</dbReference>
<evidence type="ECO:0000313" key="19">
    <source>
        <dbReference type="Proteomes" id="UP000323011"/>
    </source>
</evidence>
<evidence type="ECO:0000313" key="20">
    <source>
        <dbReference type="Proteomes" id="UP000324907"/>
    </source>
</evidence>
<dbReference type="Gene3D" id="2.40.50.140">
    <property type="entry name" value="Nucleic acid-binding proteins"/>
    <property type="match status" value="4"/>
</dbReference>
<evidence type="ECO:0000259" key="11">
    <source>
        <dbReference type="Pfam" id="PF04057"/>
    </source>
</evidence>
<proteinExistence type="inferred from homology"/>
<feature type="domain" description="Replication protein A OB" evidence="13">
    <location>
        <begin position="264"/>
        <end position="358"/>
    </location>
</feature>
<keyword evidence="19" id="KW-1185">Reference proteome</keyword>
<feature type="domain" description="Replication factor-A protein 1 N-terminal" evidence="11">
    <location>
        <begin position="7"/>
        <end position="98"/>
    </location>
</feature>
<dbReference type="InterPro" id="IPR007199">
    <property type="entry name" value="Rep_factor-A_N"/>
</dbReference>
<evidence type="ECO:0000256" key="2">
    <source>
        <dbReference type="ARBA" id="ARBA00005690"/>
    </source>
</evidence>